<evidence type="ECO:0000313" key="3">
    <source>
        <dbReference type="RefSeq" id="XP_022305816.1"/>
    </source>
</evidence>
<feature type="chain" id="PRO_5034544642" evidence="1">
    <location>
        <begin position="19"/>
        <end position="208"/>
    </location>
</feature>
<accession>A0A8B8BS76</accession>
<dbReference type="GO" id="GO:0005509">
    <property type="term" value="F:calcium ion binding"/>
    <property type="evidence" value="ECO:0007669"/>
    <property type="project" value="InterPro"/>
</dbReference>
<reference evidence="3" key="1">
    <citation type="submission" date="2025-08" db="UniProtKB">
        <authorList>
            <consortium name="RefSeq"/>
        </authorList>
    </citation>
    <scope>IDENTIFICATION</scope>
    <source>
        <tissue evidence="3">Whole sample</tissue>
    </source>
</reference>
<feature type="signal peptide" evidence="1">
    <location>
        <begin position="1"/>
        <end position="18"/>
    </location>
</feature>
<dbReference type="GO" id="GO:0005576">
    <property type="term" value="C:extracellular region"/>
    <property type="evidence" value="ECO:0007669"/>
    <property type="project" value="InterPro"/>
</dbReference>
<dbReference type="Pfam" id="PF00811">
    <property type="entry name" value="Ependymin"/>
    <property type="match status" value="1"/>
</dbReference>
<name>A0A8B8BS76_CRAVI</name>
<keyword evidence="1" id="KW-0732">Signal</keyword>
<proteinExistence type="predicted"/>
<organism evidence="2 3">
    <name type="scientific">Crassostrea virginica</name>
    <name type="common">Eastern oyster</name>
    <dbReference type="NCBI Taxonomy" id="6565"/>
    <lineage>
        <taxon>Eukaryota</taxon>
        <taxon>Metazoa</taxon>
        <taxon>Spiralia</taxon>
        <taxon>Lophotrochozoa</taxon>
        <taxon>Mollusca</taxon>
        <taxon>Bivalvia</taxon>
        <taxon>Autobranchia</taxon>
        <taxon>Pteriomorphia</taxon>
        <taxon>Ostreida</taxon>
        <taxon>Ostreoidea</taxon>
        <taxon>Ostreidae</taxon>
        <taxon>Crassostrea</taxon>
    </lineage>
</organism>
<dbReference type="AlphaFoldDB" id="A0A8B8BS76"/>
<evidence type="ECO:0000313" key="2">
    <source>
        <dbReference type="Proteomes" id="UP000694844"/>
    </source>
</evidence>
<sequence>MLSLLLLFLLSVVGSSHQQCCFPSQWEGIEIGSMASVPPGSTDPILTSFQYVLSVDYSKHLLALSGTVTSAGTTYQTKVIRDFTTKVQYSLDIVSNTCQKTVLTEREISCLGSNGDNSTLLADTYLGAGSQSIPVSIYSSTMNGYPTHLSVSEGCIPVGASFHGMDEGGNRVVGSIGFHSITPGISNAAVFSIPARCITAPMTNPVVG</sequence>
<keyword evidence="2" id="KW-1185">Reference proteome</keyword>
<dbReference type="OrthoDB" id="10001248at2759"/>
<dbReference type="KEGG" id="cvn:111112574"/>
<dbReference type="GO" id="GO:0007160">
    <property type="term" value="P:cell-matrix adhesion"/>
    <property type="evidence" value="ECO:0007669"/>
    <property type="project" value="InterPro"/>
</dbReference>
<dbReference type="PANTHER" id="PTHR10697">
    <property type="entry name" value="MAMMALIAN EPENDYMIN-RELATED PROTEIN 1"/>
    <property type="match status" value="1"/>
</dbReference>
<evidence type="ECO:0000256" key="1">
    <source>
        <dbReference type="SAM" id="SignalP"/>
    </source>
</evidence>
<dbReference type="InterPro" id="IPR001299">
    <property type="entry name" value="Ependymin"/>
</dbReference>
<dbReference type="Proteomes" id="UP000694844">
    <property type="component" value="Chromosome 9"/>
</dbReference>
<dbReference type="RefSeq" id="XP_022305816.1">
    <property type="nucleotide sequence ID" value="XM_022450108.1"/>
</dbReference>
<protein>
    <submittedName>
        <fullName evidence="3">Uncharacterized protein LOC111112574</fullName>
    </submittedName>
</protein>
<gene>
    <name evidence="3" type="primary">LOC111112574</name>
</gene>
<dbReference type="PANTHER" id="PTHR10697:SF13">
    <property type="entry name" value="RICIN B LECTIN DOMAIN-CONTAINING PROTEIN"/>
    <property type="match status" value="1"/>
</dbReference>
<dbReference type="GO" id="GO:0005764">
    <property type="term" value="C:lysosome"/>
    <property type="evidence" value="ECO:0007669"/>
    <property type="project" value="TreeGrafter"/>
</dbReference>
<dbReference type="GeneID" id="111112574"/>